<dbReference type="AlphaFoldDB" id="A0A1Y2HPH6"/>
<evidence type="ECO:0000313" key="2">
    <source>
        <dbReference type="EMBL" id="ORZ36508.1"/>
    </source>
</evidence>
<feature type="compositionally biased region" description="Basic residues" evidence="1">
    <location>
        <begin position="141"/>
        <end position="151"/>
    </location>
</feature>
<dbReference type="EMBL" id="MCFL01000016">
    <property type="protein sequence ID" value="ORZ36508.1"/>
    <property type="molecule type" value="Genomic_DNA"/>
</dbReference>
<feature type="region of interest" description="Disordered" evidence="1">
    <location>
        <begin position="61"/>
        <end position="86"/>
    </location>
</feature>
<organism evidence="2 3">
    <name type="scientific">Catenaria anguillulae PL171</name>
    <dbReference type="NCBI Taxonomy" id="765915"/>
    <lineage>
        <taxon>Eukaryota</taxon>
        <taxon>Fungi</taxon>
        <taxon>Fungi incertae sedis</taxon>
        <taxon>Blastocladiomycota</taxon>
        <taxon>Blastocladiomycetes</taxon>
        <taxon>Blastocladiales</taxon>
        <taxon>Catenariaceae</taxon>
        <taxon>Catenaria</taxon>
    </lineage>
</organism>
<evidence type="ECO:0000313" key="3">
    <source>
        <dbReference type="Proteomes" id="UP000193411"/>
    </source>
</evidence>
<proteinExistence type="predicted"/>
<comment type="caution">
    <text evidence="2">The sequence shown here is derived from an EMBL/GenBank/DDBJ whole genome shotgun (WGS) entry which is preliminary data.</text>
</comment>
<gene>
    <name evidence="2" type="ORF">BCR44DRAFT_1432032</name>
</gene>
<keyword evidence="3" id="KW-1185">Reference proteome</keyword>
<protein>
    <submittedName>
        <fullName evidence="2">Uncharacterized protein</fullName>
    </submittedName>
</protein>
<feature type="compositionally biased region" description="Pro residues" evidence="1">
    <location>
        <begin position="108"/>
        <end position="122"/>
    </location>
</feature>
<feature type="region of interest" description="Disordered" evidence="1">
    <location>
        <begin position="103"/>
        <end position="157"/>
    </location>
</feature>
<accession>A0A1Y2HPH6</accession>
<feature type="non-terminal residue" evidence="2">
    <location>
        <position position="189"/>
    </location>
</feature>
<sequence length="189" mass="20706">MARGLQPHFPLRVQTRHRDEVGHMLVHHAHPMWIVDHPTQRGKLLLSTPTGPLRLIRQQQPLPHHSPLPHHHRPSLAGHPTQASRFAQHPDPLAHLALLQGHAMSSKGPPPTTPLPERPPNAGPLKPSAADVSANGVTNPRPRRMSARRSRVISISPRGSLMSTTSLVAALAAAVQREEAEKSQQQPTM</sequence>
<reference evidence="2 3" key="1">
    <citation type="submission" date="2016-07" db="EMBL/GenBank/DDBJ databases">
        <title>Pervasive Adenine N6-methylation of Active Genes in Fungi.</title>
        <authorList>
            <consortium name="DOE Joint Genome Institute"/>
            <person name="Mondo S.J."/>
            <person name="Dannebaum R.O."/>
            <person name="Kuo R.C."/>
            <person name="Labutti K."/>
            <person name="Haridas S."/>
            <person name="Kuo A."/>
            <person name="Salamov A."/>
            <person name="Ahrendt S.R."/>
            <person name="Lipzen A."/>
            <person name="Sullivan W."/>
            <person name="Andreopoulos W.B."/>
            <person name="Clum A."/>
            <person name="Lindquist E."/>
            <person name="Daum C."/>
            <person name="Ramamoorthy G.K."/>
            <person name="Gryganskyi A."/>
            <person name="Culley D."/>
            <person name="Magnuson J.K."/>
            <person name="James T.Y."/>
            <person name="O'Malley M.A."/>
            <person name="Stajich J.E."/>
            <person name="Spatafora J.W."/>
            <person name="Visel A."/>
            <person name="Grigoriev I.V."/>
        </authorList>
    </citation>
    <scope>NUCLEOTIDE SEQUENCE [LARGE SCALE GENOMIC DNA]</scope>
    <source>
        <strain evidence="2 3">PL171</strain>
    </source>
</reference>
<dbReference type="Proteomes" id="UP000193411">
    <property type="component" value="Unassembled WGS sequence"/>
</dbReference>
<name>A0A1Y2HPH6_9FUNG</name>
<evidence type="ECO:0000256" key="1">
    <source>
        <dbReference type="SAM" id="MobiDB-lite"/>
    </source>
</evidence>